<evidence type="ECO:0000256" key="1">
    <source>
        <dbReference type="SAM" id="Phobius"/>
    </source>
</evidence>
<evidence type="ECO:0000313" key="2">
    <source>
        <dbReference type="EMBL" id="KAG8183254.1"/>
    </source>
</evidence>
<feature type="transmembrane region" description="Helical" evidence="1">
    <location>
        <begin position="58"/>
        <end position="80"/>
    </location>
</feature>
<comment type="caution">
    <text evidence="2">The sequence shown here is derived from an EMBL/GenBank/DDBJ whole genome shotgun (WGS) entry which is preliminary data.</text>
</comment>
<protein>
    <recommendedName>
        <fullName evidence="4">Gustatory receptor</fullName>
    </recommendedName>
</protein>
<keyword evidence="3" id="KW-1185">Reference proteome</keyword>
<evidence type="ECO:0008006" key="4">
    <source>
        <dbReference type="Google" id="ProtNLM"/>
    </source>
</evidence>
<proteinExistence type="predicted"/>
<accession>A0AAV6UGT6</accession>
<dbReference type="Proteomes" id="UP000827092">
    <property type="component" value="Unassembled WGS sequence"/>
</dbReference>
<dbReference type="EMBL" id="JAFNEN010000425">
    <property type="protein sequence ID" value="KAG8183254.1"/>
    <property type="molecule type" value="Genomic_DNA"/>
</dbReference>
<keyword evidence="1" id="KW-0812">Transmembrane</keyword>
<organism evidence="2 3">
    <name type="scientific">Oedothorax gibbosus</name>
    <dbReference type="NCBI Taxonomy" id="931172"/>
    <lineage>
        <taxon>Eukaryota</taxon>
        <taxon>Metazoa</taxon>
        <taxon>Ecdysozoa</taxon>
        <taxon>Arthropoda</taxon>
        <taxon>Chelicerata</taxon>
        <taxon>Arachnida</taxon>
        <taxon>Araneae</taxon>
        <taxon>Araneomorphae</taxon>
        <taxon>Entelegynae</taxon>
        <taxon>Araneoidea</taxon>
        <taxon>Linyphiidae</taxon>
        <taxon>Erigoninae</taxon>
        <taxon>Oedothorax</taxon>
    </lineage>
</organism>
<feature type="transmembrane region" description="Helical" evidence="1">
    <location>
        <begin position="27"/>
        <end position="46"/>
    </location>
</feature>
<name>A0AAV6UGT6_9ARAC</name>
<reference evidence="2 3" key="1">
    <citation type="journal article" date="2022" name="Nat. Ecol. Evol.">
        <title>A masculinizing supergene underlies an exaggerated male reproductive morph in a spider.</title>
        <authorList>
            <person name="Hendrickx F."/>
            <person name="De Corte Z."/>
            <person name="Sonet G."/>
            <person name="Van Belleghem S.M."/>
            <person name="Kostlbacher S."/>
            <person name="Vangestel C."/>
        </authorList>
    </citation>
    <scope>NUCLEOTIDE SEQUENCE [LARGE SCALE GENOMIC DNA]</scope>
    <source>
        <strain evidence="2">W744_W776</strain>
    </source>
</reference>
<sequence>MYEFLSFYSKVEMAVLSSENALSPLTFFVYTYILCCLFQVTGVLVTSVVSKEVIGTSLILLLLSMCLLVSGIAGFVALSVHTSLVYRSALLVRRRVFNLLSTHKRSPRTDFSLYAIVLLLADDYPRQTGTMTGWGFFELDGQFALKAVGGIITYAVILIQVSDLDHPLKWT</sequence>
<keyword evidence="1" id="KW-0472">Membrane</keyword>
<gene>
    <name evidence="2" type="ORF">JTE90_006451</name>
</gene>
<evidence type="ECO:0000313" key="3">
    <source>
        <dbReference type="Proteomes" id="UP000827092"/>
    </source>
</evidence>
<keyword evidence="1" id="KW-1133">Transmembrane helix</keyword>
<dbReference type="AlphaFoldDB" id="A0AAV6UGT6"/>